<evidence type="ECO:0000313" key="2">
    <source>
        <dbReference type="Proteomes" id="UP000190027"/>
    </source>
</evidence>
<dbReference type="Proteomes" id="UP000190027">
    <property type="component" value="Unassembled WGS sequence"/>
</dbReference>
<dbReference type="RefSeq" id="WP_078717252.1">
    <property type="nucleotide sequence ID" value="NZ_FUYC01000006.1"/>
</dbReference>
<evidence type="ECO:0000313" key="1">
    <source>
        <dbReference type="EMBL" id="SKA83651.1"/>
    </source>
</evidence>
<accession>A0A1T4X472</accession>
<protein>
    <submittedName>
        <fullName evidence="1">Uncharacterized protein</fullName>
    </submittedName>
</protein>
<sequence>MSFSLKSMNIAKASEELLRIMMFEQWIRFYFLEDRDGTLYVNISQEALDRIGERQADLLPLAELMNGEEITYEKCQATVCSFAGSRLDGQRFAPEVLPKAFDSKDFKVEMYMFQLWNRLHEKFLDERFHDFEEWEEMIAEWNKLDEIREYREKLILGGQQGAGSEPQVQ</sequence>
<dbReference type="EMBL" id="FUYC01000006">
    <property type="protein sequence ID" value="SKA83651.1"/>
    <property type="molecule type" value="Genomic_DNA"/>
</dbReference>
<dbReference type="OrthoDB" id="5455222at2"/>
<dbReference type="AlphaFoldDB" id="A0A1T4X472"/>
<reference evidence="1 2" key="1">
    <citation type="submission" date="2017-02" db="EMBL/GenBank/DDBJ databases">
        <authorList>
            <person name="Peterson S.W."/>
        </authorList>
    </citation>
    <scope>NUCLEOTIDE SEQUENCE [LARGE SCALE GENOMIC DNA]</scope>
    <source>
        <strain evidence="1 2">DSM 16080</strain>
    </source>
</reference>
<dbReference type="STRING" id="1121449.SAMN02745704_01692"/>
<organism evidence="1 2">
    <name type="scientific">Paucidesulfovibrio gracilis DSM 16080</name>
    <dbReference type="NCBI Taxonomy" id="1121449"/>
    <lineage>
        <taxon>Bacteria</taxon>
        <taxon>Pseudomonadati</taxon>
        <taxon>Thermodesulfobacteriota</taxon>
        <taxon>Desulfovibrionia</taxon>
        <taxon>Desulfovibrionales</taxon>
        <taxon>Desulfovibrionaceae</taxon>
        <taxon>Paucidesulfovibrio</taxon>
    </lineage>
</organism>
<name>A0A1T4X472_9BACT</name>
<proteinExistence type="predicted"/>
<gene>
    <name evidence="1" type="ORF">SAMN02745704_01692</name>
</gene>
<keyword evidence="2" id="KW-1185">Reference proteome</keyword>